<keyword evidence="8 14" id="KW-0106">Calcium</keyword>
<feature type="transmembrane region" description="Helical" evidence="17">
    <location>
        <begin position="478"/>
        <end position="498"/>
    </location>
</feature>
<dbReference type="GO" id="GO:0005891">
    <property type="term" value="C:voltage-gated calcium channel complex"/>
    <property type="evidence" value="ECO:0007669"/>
    <property type="project" value="InterPro"/>
</dbReference>
<evidence type="ECO:0000256" key="9">
    <source>
        <dbReference type="ARBA" id="ARBA00022882"/>
    </source>
</evidence>
<dbReference type="InterPro" id="IPR005821">
    <property type="entry name" value="Ion_trans_dom"/>
</dbReference>
<feature type="transmembrane region" description="Helical" evidence="17">
    <location>
        <begin position="824"/>
        <end position="843"/>
    </location>
</feature>
<feature type="transmembrane region" description="Helical" evidence="17">
    <location>
        <begin position="557"/>
        <end position="585"/>
    </location>
</feature>
<sequence length="1765" mass="200938">MPALELYTKETPSYLKKLVNQSVRQKQLKRQMERWGVEKYNHNPGFTGKKISNYIFIVIFTLEMFLKMYSLGFQGYFVSLFNRFDCFVVVCSIVEAVLVYTRVMPPLGVSVLRCARLLRVFKFTRYWSALRNLVASLLNSMRSIASLLLLLFLFIVIFALLGMQLFGGKFNFDIEKPRSNFDTFWQSLLTVFQILTGEDWNLVMYDGIRSYGGVNSFGVLYCIYFVVLFICGNYILLNVFLAIAVDNLADAESLTAMEKEKEEEKERSKSLRRSHSKSPVDGESQKGSKVNLQETEEEVVDAGPLEKKNPDIIESAKPNNKSPAMNHKPHKLNYGKDLSPDSVDDHPVRIDIVDTTDTEVDDDYRKKHQDDDEELEEDEDEDDEDDTDSKTGSTTARPRRMSQLNIPKKKNPMPQYSSLFVFSNTNKFRVFCHAICNHSYFGNIVLACILISSAMLAAEDPLHANSERNQILKYFDYFFTSVFGVEIALKVIAYGLVLHEGAFLRSLFNLLDLLVVAVAIVSYFLNADAISVVKILRVLRVLRPLRAINRAKGLKHVVQCVIVAVKTIYNIMLVTFLLQFMFAVIGVQLFKGTFHYCSDTSKMTEAECKGQYIVFKDGDILKPMVRDREWSNSNFNFDDVSQGMLTLFTVSTFEGWPGLMYKSIDSNAEDQGPIHNYRPVVAVFYFIFIIIIAFFMVNIFVGFVIVTFQNEGEQEYKNCELDKNQRKCIEFALKAKPQRRYIPKARFQYKIWWFVTSQAFEYGIFVLIMINTVTLAMKYYGQSPVYQQALDYMNMIFTGVFTLEFIFKFIAFRVKNYFGDAWNILDFIIVVGSIVDIIASKLLPAGSTIISINFFRLFRVMRLVKLLSRGEGIRTLLWTFIKSFQALPYVALLIVMLFFIYAVIGMQVFGKIAANDGTQITRNNNFQSFPHAVMVLFRSATGEAWQDIMMDCTNRPEVMCDENSDEGPDKNCGTSFAFPYFISFYILCSFLIINLFVAVIMDNFDYLTRDWSILGPHHLDEFVRLWSEYDPEAKGRIKHLDVVTLLRKISPPLGFGKLCPHRVACKRLVSMNMPLNSDGTVMFNATLFALVRTSLRIKTEGNIDQANEELRAVIKKIWKRTSPKLLDQVVPPAGRDDDVTVGKFYATFLIQDYFRRFKKRKEMMQKMHQLGHETTNALQAGLRAVHDLGPEIRRAISGNIEGEEEETPDMFVEEPMHRRNHSLFGTVMSALSQTRAGNLIANRSNSLSLNYQPPQAKISPQGSIKEHPAVTPQNSLNNSKVSPANSYLNVDYHNVMNHTPSPMSPSPQQSFHLSPLTSSDTSRRPSHQSSGGSGGDEKTPAAVEQDTSIEIPGYSSISEPHDSVEENIPLQDLRPDSPYTETETQPDSPYTETDQGMITSPQPGDRTMKKGIYVYRDLPQEDSDYERERTPPTPPPRKSSRRANTFKLACIGKQESDENPLMRKIAAPLKLAQAQNLYDQIELHYLNMPNQCSDEEVFIKPEKKKKRKNKKKWHANTAPSYHGYRTCDGYYHGYCDDHGYHGYHGYSPYMRCCQEAMAVAGMTSDGRHRSIDHPKVLRTPPGSPGRVRASYHTPVARPLVLTPNRTGPLGANPGHNRAPAIGLVGRGDTGSNYYSSAEDDLVVPPGRRPLTRQDRMRTSVESLMGRVLEEEGIDKYVDAKYLQKEIAEAHDMTTEELDRHAHELMSGSTTSTGKPPYYEHLGGYSVQELKDYNQYSKQDDLLKPKRGYSNEYSDDGGDTVYVTTL</sequence>
<dbReference type="GO" id="GO:0098703">
    <property type="term" value="P:calcium ion import across plasma membrane"/>
    <property type="evidence" value="ECO:0007669"/>
    <property type="project" value="TreeGrafter"/>
</dbReference>
<accession>A0AAD9JPB0</accession>
<feature type="transmembrane region" description="Helical" evidence="17">
    <location>
        <begin position="144"/>
        <end position="166"/>
    </location>
</feature>
<evidence type="ECO:0000256" key="7">
    <source>
        <dbReference type="ARBA" id="ARBA00022737"/>
    </source>
</evidence>
<keyword evidence="3 15" id="KW-0109">Calcium transport</keyword>
<dbReference type="EMBL" id="JAODUP010000213">
    <property type="protein sequence ID" value="KAK2156437.1"/>
    <property type="molecule type" value="Genomic_DNA"/>
</dbReference>
<feature type="transmembrane region" description="Helical" evidence="17">
    <location>
        <begin position="219"/>
        <end position="245"/>
    </location>
</feature>
<keyword evidence="5 17" id="KW-0812">Transmembrane</keyword>
<evidence type="ECO:0000256" key="12">
    <source>
        <dbReference type="ARBA" id="ARBA00023136"/>
    </source>
</evidence>
<evidence type="ECO:0000313" key="19">
    <source>
        <dbReference type="EMBL" id="KAK2156437.1"/>
    </source>
</evidence>
<dbReference type="FunFam" id="1.10.238.10:FF:000063">
    <property type="entry name" value="Voltage-dependent N-type calcium channel subunit alpha"/>
    <property type="match status" value="1"/>
</dbReference>
<dbReference type="Proteomes" id="UP001208570">
    <property type="component" value="Unassembled WGS sequence"/>
</dbReference>
<dbReference type="Gene3D" id="6.10.250.2180">
    <property type="match status" value="1"/>
</dbReference>
<feature type="compositionally biased region" description="Acidic residues" evidence="16">
    <location>
        <begin position="371"/>
        <end position="387"/>
    </location>
</feature>
<evidence type="ECO:0000256" key="14">
    <source>
        <dbReference type="PIRSR" id="PIRSR602077-1"/>
    </source>
</evidence>
<feature type="domain" description="Voltage-dependent calcium channel alpha-1 subunit IQ" evidence="18">
    <location>
        <begin position="1136"/>
        <end position="1170"/>
    </location>
</feature>
<name>A0AAD9JPB0_9ANNE</name>
<gene>
    <name evidence="19" type="ORF">LSH36_213g02000</name>
</gene>
<keyword evidence="6 14" id="KW-0479">Metal-binding</keyword>
<dbReference type="PANTHER" id="PTHR45628:SF1">
    <property type="entry name" value="VOLTAGE-DEPENDENT CALCIUM CHANNEL TYPE D SUBUNIT ALPHA-1"/>
    <property type="match status" value="1"/>
</dbReference>
<keyword evidence="2" id="KW-0813">Transport</keyword>
<dbReference type="SUPFAM" id="SSF81324">
    <property type="entry name" value="Voltage-gated potassium channels"/>
    <property type="match status" value="3"/>
</dbReference>
<dbReference type="FunFam" id="1.10.287.70:FF:000021">
    <property type="entry name" value="Voltage-dependent L-type calcium channel subunit alpha"/>
    <property type="match status" value="1"/>
</dbReference>
<organism evidence="19 20">
    <name type="scientific">Paralvinella palmiformis</name>
    <dbReference type="NCBI Taxonomy" id="53620"/>
    <lineage>
        <taxon>Eukaryota</taxon>
        <taxon>Metazoa</taxon>
        <taxon>Spiralia</taxon>
        <taxon>Lophotrochozoa</taxon>
        <taxon>Annelida</taxon>
        <taxon>Polychaeta</taxon>
        <taxon>Sedentaria</taxon>
        <taxon>Canalipalpata</taxon>
        <taxon>Terebellida</taxon>
        <taxon>Terebelliformia</taxon>
        <taxon>Alvinellidae</taxon>
        <taxon>Paralvinella</taxon>
    </lineage>
</organism>
<keyword evidence="7" id="KW-0677">Repeat</keyword>
<evidence type="ECO:0000256" key="5">
    <source>
        <dbReference type="ARBA" id="ARBA00022692"/>
    </source>
</evidence>
<dbReference type="Pfam" id="PF00520">
    <property type="entry name" value="Ion_trans"/>
    <property type="match status" value="3"/>
</dbReference>
<feature type="compositionally biased region" description="Basic and acidic residues" evidence="16">
    <location>
        <begin position="259"/>
        <end position="269"/>
    </location>
</feature>
<feature type="compositionally biased region" description="Polar residues" evidence="16">
    <location>
        <begin position="1311"/>
        <end position="1320"/>
    </location>
</feature>
<evidence type="ECO:0000256" key="6">
    <source>
        <dbReference type="ARBA" id="ARBA00022723"/>
    </source>
</evidence>
<keyword evidence="20" id="KW-1185">Reference proteome</keyword>
<dbReference type="InterPro" id="IPR002077">
    <property type="entry name" value="VDCCAlpha1"/>
</dbReference>
<feature type="region of interest" description="Disordered" evidence="16">
    <location>
        <begin position="1369"/>
        <end position="1443"/>
    </location>
</feature>
<feature type="transmembrane region" description="Helical" evidence="17">
    <location>
        <begin position="683"/>
        <end position="708"/>
    </location>
</feature>
<dbReference type="Pfam" id="PF16905">
    <property type="entry name" value="GPHH"/>
    <property type="match status" value="1"/>
</dbReference>
<feature type="transmembrane region" description="Helical" evidence="17">
    <location>
        <begin position="889"/>
        <end position="909"/>
    </location>
</feature>
<evidence type="ECO:0000256" key="2">
    <source>
        <dbReference type="ARBA" id="ARBA00022448"/>
    </source>
</evidence>
<feature type="compositionally biased region" description="Polar residues" evidence="16">
    <location>
        <begin position="1251"/>
        <end position="1262"/>
    </location>
</feature>
<dbReference type="Gene3D" id="1.20.120.350">
    <property type="entry name" value="Voltage-gated potassium channels. Chain C"/>
    <property type="match status" value="3"/>
</dbReference>
<evidence type="ECO:0000256" key="8">
    <source>
        <dbReference type="ARBA" id="ARBA00022837"/>
    </source>
</evidence>
<comment type="caution">
    <text evidence="19">The sequence shown here is derived from an EMBL/GenBank/DDBJ whole genome shotgun (WGS) entry which is preliminary data.</text>
</comment>
<dbReference type="PRINTS" id="PR00167">
    <property type="entry name" value="CACHANNEL"/>
</dbReference>
<reference evidence="19" key="1">
    <citation type="journal article" date="2023" name="Mol. Biol. Evol.">
        <title>Third-Generation Sequencing Reveals the Adaptive Role of the Epigenome in Three Deep-Sea Polychaetes.</title>
        <authorList>
            <person name="Perez M."/>
            <person name="Aroh O."/>
            <person name="Sun Y."/>
            <person name="Lan Y."/>
            <person name="Juniper S.K."/>
            <person name="Young C.R."/>
            <person name="Angers B."/>
            <person name="Qian P.Y."/>
        </authorList>
    </citation>
    <scope>NUCLEOTIDE SEQUENCE</scope>
    <source>
        <strain evidence="19">P08H-3</strain>
    </source>
</reference>
<evidence type="ECO:0000256" key="15">
    <source>
        <dbReference type="RuleBase" id="RU003808"/>
    </source>
</evidence>
<feature type="transmembrane region" description="Helical" evidence="17">
    <location>
        <begin position="792"/>
        <end position="812"/>
    </location>
</feature>
<keyword evidence="4 15" id="KW-0107">Calcium channel</keyword>
<feature type="transmembrane region" description="Helical" evidence="17">
    <location>
        <begin position="759"/>
        <end position="780"/>
    </location>
</feature>
<evidence type="ECO:0000256" key="17">
    <source>
        <dbReference type="SAM" id="Phobius"/>
    </source>
</evidence>
<keyword evidence="10 17" id="KW-1133">Transmembrane helix</keyword>
<dbReference type="Pfam" id="PF08763">
    <property type="entry name" value="Ca_chan_IQ"/>
    <property type="match status" value="1"/>
</dbReference>
<keyword evidence="9 15" id="KW-0851">Voltage-gated channel</keyword>
<feature type="compositionally biased region" description="Polar residues" evidence="16">
    <location>
        <begin position="1271"/>
        <end position="1288"/>
    </location>
</feature>
<evidence type="ECO:0000256" key="16">
    <source>
        <dbReference type="SAM" id="MobiDB-lite"/>
    </source>
</evidence>
<evidence type="ECO:0000256" key="1">
    <source>
        <dbReference type="ARBA" id="ARBA00004141"/>
    </source>
</evidence>
<evidence type="ECO:0000313" key="20">
    <source>
        <dbReference type="Proteomes" id="UP001208570"/>
    </source>
</evidence>
<feature type="compositionally biased region" description="Basic and acidic residues" evidence="16">
    <location>
        <begin position="343"/>
        <end position="352"/>
    </location>
</feature>
<feature type="region of interest" description="Disordered" evidence="16">
    <location>
        <begin position="1568"/>
        <end position="1589"/>
    </location>
</feature>
<proteinExistence type="inferred from homology"/>
<comment type="subcellular location">
    <subcellularLocation>
        <location evidence="1 15">Membrane</location>
        <topology evidence="1 15">Multi-pass membrane protein</topology>
    </subcellularLocation>
</comment>
<dbReference type="PANTHER" id="PTHR45628">
    <property type="entry name" value="VOLTAGE-DEPENDENT CALCIUM CHANNEL TYPE A SUBUNIT ALPHA-1"/>
    <property type="match status" value="1"/>
</dbReference>
<feature type="transmembrane region" description="Helical" evidence="17">
    <location>
        <begin position="51"/>
        <end position="72"/>
    </location>
</feature>
<feature type="binding site" evidence="14">
    <location>
        <position position="654"/>
    </location>
    <ligand>
        <name>Ca(2+)</name>
        <dbReference type="ChEBI" id="CHEBI:29108"/>
    </ligand>
</feature>
<feature type="region of interest" description="Disordered" evidence="16">
    <location>
        <begin position="1251"/>
        <end position="1343"/>
    </location>
</feature>
<dbReference type="InterPro" id="IPR027359">
    <property type="entry name" value="Volt_channel_dom_sf"/>
</dbReference>
<dbReference type="InterPro" id="IPR014873">
    <property type="entry name" value="VDCC_a1su_IQ"/>
</dbReference>
<dbReference type="SMART" id="SM01062">
    <property type="entry name" value="Ca_chan_IQ"/>
    <property type="match status" value="1"/>
</dbReference>
<feature type="region of interest" description="Disordered" evidence="16">
    <location>
        <begin position="259"/>
        <end position="410"/>
    </location>
</feature>
<feature type="transmembrane region" description="Helical" evidence="17">
    <location>
        <begin position="977"/>
        <end position="1001"/>
    </location>
</feature>
<evidence type="ECO:0000256" key="3">
    <source>
        <dbReference type="ARBA" id="ARBA00022568"/>
    </source>
</evidence>
<evidence type="ECO:0000256" key="4">
    <source>
        <dbReference type="ARBA" id="ARBA00022673"/>
    </source>
</evidence>
<keyword evidence="11" id="KW-0406">Ion transport</keyword>
<evidence type="ECO:0000259" key="18">
    <source>
        <dbReference type="SMART" id="SM01062"/>
    </source>
</evidence>
<dbReference type="GO" id="GO:0046872">
    <property type="term" value="F:metal ion binding"/>
    <property type="evidence" value="ECO:0007669"/>
    <property type="project" value="UniProtKB-KW"/>
</dbReference>
<feature type="region of interest" description="Disordered" evidence="16">
    <location>
        <begin position="1737"/>
        <end position="1758"/>
    </location>
</feature>
<feature type="compositionally biased region" description="Polar residues" evidence="16">
    <location>
        <begin position="1379"/>
        <end position="1402"/>
    </location>
</feature>
<dbReference type="FunFam" id="1.20.120.350:FF:000006">
    <property type="entry name" value="Voltage-dependent L-type calcium channel subunit alpha"/>
    <property type="match status" value="1"/>
</dbReference>
<dbReference type="FunFam" id="1.20.120.350:FF:000064">
    <property type="entry name" value="Voltage-dependent L-type calcium channel subunit alpha"/>
    <property type="match status" value="1"/>
</dbReference>
<feature type="transmembrane region" description="Helical" evidence="17">
    <location>
        <begin position="510"/>
        <end position="536"/>
    </location>
</feature>
<dbReference type="Gene3D" id="1.10.287.70">
    <property type="match status" value="3"/>
</dbReference>
<evidence type="ECO:0000256" key="10">
    <source>
        <dbReference type="ARBA" id="ARBA00022989"/>
    </source>
</evidence>
<comment type="similarity">
    <text evidence="15">Belongs to the calcium channel alpha-1 subunit (TC 1.A.1.11) family.</text>
</comment>
<keyword evidence="13" id="KW-0407">Ion channel</keyword>
<dbReference type="InterPro" id="IPR031649">
    <property type="entry name" value="GPHH_dom"/>
</dbReference>
<dbReference type="FunFam" id="1.10.287.70:FF:000117">
    <property type="entry name" value="Voltage-gated Ca2+ channel, alpha subunit"/>
    <property type="match status" value="1"/>
</dbReference>
<dbReference type="InterPro" id="IPR050599">
    <property type="entry name" value="VDCC_alpha-1_subunit"/>
</dbReference>
<protein>
    <recommendedName>
        <fullName evidence="18">Voltage-dependent calcium channel alpha-1 subunit IQ domain-containing protein</fullName>
    </recommendedName>
</protein>
<feature type="binding site" evidence="14">
    <location>
        <position position="198"/>
    </location>
    <ligand>
        <name>Ca(2+)</name>
        <dbReference type="ChEBI" id="CHEBI:29108"/>
    </ligand>
</feature>
<keyword evidence="12 17" id="KW-0472">Membrane</keyword>
<evidence type="ECO:0000256" key="13">
    <source>
        <dbReference type="ARBA" id="ARBA00023303"/>
    </source>
</evidence>
<evidence type="ECO:0000256" key="11">
    <source>
        <dbReference type="ARBA" id="ARBA00023065"/>
    </source>
</evidence>
<dbReference type="GO" id="GO:0008331">
    <property type="term" value="F:high voltage-gated calcium channel activity"/>
    <property type="evidence" value="ECO:0007669"/>
    <property type="project" value="TreeGrafter"/>
</dbReference>
<dbReference type="FunFam" id="1.10.287.70:FF:000009">
    <property type="entry name" value="Voltage-dependent L-type calcium channel subunit alpha"/>
    <property type="match status" value="1"/>
</dbReference>